<comment type="caution">
    <text evidence="5">The sequence shown here is derived from an EMBL/GenBank/DDBJ whole genome shotgun (WGS) entry which is preliminary data.</text>
</comment>
<dbReference type="InterPro" id="IPR000595">
    <property type="entry name" value="cNMP-bd_dom"/>
</dbReference>
<evidence type="ECO:0000256" key="3">
    <source>
        <dbReference type="ARBA" id="ARBA00023163"/>
    </source>
</evidence>
<dbReference type="Proteomes" id="UP000770889">
    <property type="component" value="Unassembled WGS sequence"/>
</dbReference>
<dbReference type="GO" id="GO:0005829">
    <property type="term" value="C:cytosol"/>
    <property type="evidence" value="ECO:0007669"/>
    <property type="project" value="TreeGrafter"/>
</dbReference>
<dbReference type="PANTHER" id="PTHR24567">
    <property type="entry name" value="CRP FAMILY TRANSCRIPTIONAL REGULATORY PROTEIN"/>
    <property type="match status" value="1"/>
</dbReference>
<dbReference type="InterPro" id="IPR036390">
    <property type="entry name" value="WH_DNA-bd_sf"/>
</dbReference>
<dbReference type="CDD" id="cd00038">
    <property type="entry name" value="CAP_ED"/>
    <property type="match status" value="1"/>
</dbReference>
<dbReference type="PROSITE" id="PS00042">
    <property type="entry name" value="HTH_CRP_1"/>
    <property type="match status" value="1"/>
</dbReference>
<dbReference type="SUPFAM" id="SSF46785">
    <property type="entry name" value="Winged helix' DNA-binding domain"/>
    <property type="match status" value="1"/>
</dbReference>
<keyword evidence="2" id="KW-0238">DNA-binding</keyword>
<protein>
    <submittedName>
        <fullName evidence="5">Helix-turn-helix domain-containing protein</fullName>
    </submittedName>
</protein>
<evidence type="ECO:0000256" key="2">
    <source>
        <dbReference type="ARBA" id="ARBA00023125"/>
    </source>
</evidence>
<dbReference type="InterPro" id="IPR014710">
    <property type="entry name" value="RmlC-like_jellyroll"/>
</dbReference>
<dbReference type="PROSITE" id="PS51063">
    <property type="entry name" value="HTH_CRP_2"/>
    <property type="match status" value="1"/>
</dbReference>
<dbReference type="Gene3D" id="2.60.120.10">
    <property type="entry name" value="Jelly Rolls"/>
    <property type="match status" value="1"/>
</dbReference>
<dbReference type="SUPFAM" id="SSF51206">
    <property type="entry name" value="cAMP-binding domain-like"/>
    <property type="match status" value="1"/>
</dbReference>
<accession>A0A944M824</accession>
<reference evidence="5 6" key="1">
    <citation type="submission" date="2021-05" db="EMBL/GenBank/DDBJ databases">
        <title>Genetic and Functional Diversity in Clade A Lucinid endosymbionts from the Bahamas.</title>
        <authorList>
            <person name="Giani N.M."/>
            <person name="Engel A.S."/>
            <person name="Campbell B.J."/>
        </authorList>
    </citation>
    <scope>NUCLEOTIDE SEQUENCE [LARGE SCALE GENOMIC DNA]</scope>
    <source>
        <strain evidence="5">LUC16012Gg_MoonRockCtena</strain>
    </source>
</reference>
<dbReference type="Pfam" id="PF13545">
    <property type="entry name" value="HTH_Crp_2"/>
    <property type="match status" value="1"/>
</dbReference>
<dbReference type="GO" id="GO:0003677">
    <property type="term" value="F:DNA binding"/>
    <property type="evidence" value="ECO:0007669"/>
    <property type="project" value="UniProtKB-KW"/>
</dbReference>
<name>A0A944M824_9GAMM</name>
<proteinExistence type="predicted"/>
<dbReference type="InterPro" id="IPR012318">
    <property type="entry name" value="HTH_CRP"/>
</dbReference>
<feature type="domain" description="HTH crp-type" evidence="4">
    <location>
        <begin position="165"/>
        <end position="238"/>
    </location>
</feature>
<keyword evidence="1" id="KW-0805">Transcription regulation</keyword>
<dbReference type="SMART" id="SM00419">
    <property type="entry name" value="HTH_CRP"/>
    <property type="match status" value="1"/>
</dbReference>
<evidence type="ECO:0000313" key="6">
    <source>
        <dbReference type="Proteomes" id="UP000770889"/>
    </source>
</evidence>
<evidence type="ECO:0000259" key="4">
    <source>
        <dbReference type="PROSITE" id="PS51063"/>
    </source>
</evidence>
<keyword evidence="3" id="KW-0804">Transcription</keyword>
<dbReference type="PRINTS" id="PR00034">
    <property type="entry name" value="HTHCRP"/>
</dbReference>
<evidence type="ECO:0000256" key="1">
    <source>
        <dbReference type="ARBA" id="ARBA00023015"/>
    </source>
</evidence>
<evidence type="ECO:0000313" key="5">
    <source>
        <dbReference type="EMBL" id="MBT2988507.1"/>
    </source>
</evidence>
<dbReference type="Pfam" id="PF00027">
    <property type="entry name" value="cNMP_binding"/>
    <property type="match status" value="1"/>
</dbReference>
<dbReference type="PANTHER" id="PTHR24567:SF75">
    <property type="entry name" value="FUMARATE AND NITRATE REDUCTION REGULATORY PROTEIN"/>
    <property type="match status" value="1"/>
</dbReference>
<dbReference type="CDD" id="cd00092">
    <property type="entry name" value="HTH_CRP"/>
    <property type="match status" value="1"/>
</dbReference>
<dbReference type="Gene3D" id="1.10.10.10">
    <property type="entry name" value="Winged helix-like DNA-binding domain superfamily/Winged helix DNA-binding domain"/>
    <property type="match status" value="1"/>
</dbReference>
<gene>
    <name evidence="5" type="ORF">KME65_06040</name>
</gene>
<dbReference type="InterPro" id="IPR050397">
    <property type="entry name" value="Env_Response_Regulators"/>
</dbReference>
<dbReference type="GO" id="GO:0003700">
    <property type="term" value="F:DNA-binding transcription factor activity"/>
    <property type="evidence" value="ECO:0007669"/>
    <property type="project" value="InterPro"/>
</dbReference>
<dbReference type="FunFam" id="1.10.10.10:FF:000028">
    <property type="entry name" value="Fumarate/nitrate reduction transcriptional regulator Fnr"/>
    <property type="match status" value="1"/>
</dbReference>
<organism evidence="5 6">
    <name type="scientific">Candidatus Thiodiazotropha taylori</name>
    <dbReference type="NCBI Taxonomy" id="2792791"/>
    <lineage>
        <taxon>Bacteria</taxon>
        <taxon>Pseudomonadati</taxon>
        <taxon>Pseudomonadota</taxon>
        <taxon>Gammaproteobacteria</taxon>
        <taxon>Chromatiales</taxon>
        <taxon>Sedimenticolaceae</taxon>
        <taxon>Candidatus Thiodiazotropha</taxon>
    </lineage>
</organism>
<dbReference type="InterPro" id="IPR018335">
    <property type="entry name" value="Tscrpt_reg_HTH_Crp-type_CS"/>
</dbReference>
<dbReference type="EMBL" id="JAHHGM010000004">
    <property type="protein sequence ID" value="MBT2988507.1"/>
    <property type="molecule type" value="Genomic_DNA"/>
</dbReference>
<dbReference type="SMART" id="SM00100">
    <property type="entry name" value="cNMP"/>
    <property type="match status" value="1"/>
</dbReference>
<dbReference type="InterPro" id="IPR036388">
    <property type="entry name" value="WH-like_DNA-bd_sf"/>
</dbReference>
<sequence>MLKSCCLTDSYNGERLLEVACRECGLDPMCQVLDYAEPGSGVPPGILLRRQPVTKGEQLFHVEQPFTAVYAVKSGSFKATVPDLNRNERVVGFYLPGDLIGAEGMANRYYTHSVRALETSRVCVLEIARLQESGRPLAAVQQALIEMLGQEVALNHRLTASLIRQNADQRLAAFILSLSLRASIRGLGGKQLNLSMSRSDMASYLGLARETISRGLTRFQKTGLIKLRKQSLTLLDEKGLRQVATCS</sequence>
<dbReference type="InterPro" id="IPR018490">
    <property type="entry name" value="cNMP-bd_dom_sf"/>
</dbReference>
<dbReference type="AlphaFoldDB" id="A0A944M824"/>